<dbReference type="EMBL" id="JARSFG010000012">
    <property type="protein sequence ID" value="MEC1178551.1"/>
    <property type="molecule type" value="Genomic_DNA"/>
</dbReference>
<comment type="caution">
    <text evidence="1">The sequence shown here is derived from an EMBL/GenBank/DDBJ whole genome shotgun (WGS) entry which is preliminary data.</text>
</comment>
<dbReference type="RefSeq" id="WP_326123045.1">
    <property type="nucleotide sequence ID" value="NZ_JARSFG010000012.1"/>
</dbReference>
<dbReference type="AlphaFoldDB" id="A0AAW9NPY8"/>
<organism evidence="1 2">
    <name type="scientific">Metasolibacillus meyeri</name>
    <dbReference type="NCBI Taxonomy" id="1071052"/>
    <lineage>
        <taxon>Bacteria</taxon>
        <taxon>Bacillati</taxon>
        <taxon>Bacillota</taxon>
        <taxon>Bacilli</taxon>
        <taxon>Bacillales</taxon>
        <taxon>Caryophanaceae</taxon>
        <taxon>Metasolibacillus</taxon>
    </lineage>
</organism>
<name>A0AAW9NPY8_9BACL</name>
<proteinExistence type="predicted"/>
<evidence type="ECO:0000313" key="2">
    <source>
        <dbReference type="Proteomes" id="UP001344888"/>
    </source>
</evidence>
<dbReference type="Proteomes" id="UP001344888">
    <property type="component" value="Unassembled WGS sequence"/>
</dbReference>
<accession>A0AAW9NPY8</accession>
<evidence type="ECO:0000313" key="1">
    <source>
        <dbReference type="EMBL" id="MEC1178551.1"/>
    </source>
</evidence>
<keyword evidence="2" id="KW-1185">Reference proteome</keyword>
<reference evidence="1 2" key="1">
    <citation type="submission" date="2023-03" db="EMBL/GenBank/DDBJ databases">
        <title>Bacillus Genome Sequencing.</title>
        <authorList>
            <person name="Dunlap C."/>
        </authorList>
    </citation>
    <scope>NUCLEOTIDE SEQUENCE [LARGE SCALE GENOMIC DNA]</scope>
    <source>
        <strain evidence="1 2">B-59205</strain>
    </source>
</reference>
<sequence>MSNIFLNELPSYYLNVREFRELSQTVVTGWDELYEAFFNVENDQFILSAGEAAITLWEKDFAIAPDRHTETLEFRRRRLLARKKERANLVYAYLKSILDNMIGADAYEIELDIDTFEMGVFVSPEALLFREVQNLVERIVPLNIALQTAFKFESISKISNVSYIQTASQLDIYPMNIGDVLQYAQSLNAAGMHTASTVTITPM</sequence>
<protein>
    <submittedName>
        <fullName evidence="1">DUF2313 domain-containing protein</fullName>
    </submittedName>
</protein>
<dbReference type="Pfam" id="PF10076">
    <property type="entry name" value="Phage_Mu_Gp48"/>
    <property type="match status" value="1"/>
</dbReference>
<gene>
    <name evidence="1" type="ORF">P9B03_08665</name>
</gene>
<dbReference type="InterPro" id="IPR018755">
    <property type="entry name" value="Phage_Mu_Gp48"/>
</dbReference>